<dbReference type="RefSeq" id="WP_014804379.1">
    <property type="nucleotide sequence ID" value="NC_018020.1"/>
</dbReference>
<reference evidence="1 2" key="1">
    <citation type="submission" date="2012-06" db="EMBL/GenBank/DDBJ databases">
        <title>The complete chromosome of genome of Turneriella parva DSM 21527.</title>
        <authorList>
            <consortium name="US DOE Joint Genome Institute (JGI-PGF)"/>
            <person name="Lucas S."/>
            <person name="Han J."/>
            <person name="Lapidus A."/>
            <person name="Bruce D."/>
            <person name="Goodwin L."/>
            <person name="Pitluck S."/>
            <person name="Peters L."/>
            <person name="Kyrpides N."/>
            <person name="Mavromatis K."/>
            <person name="Ivanova N."/>
            <person name="Mikhailova N."/>
            <person name="Chertkov O."/>
            <person name="Detter J.C."/>
            <person name="Tapia R."/>
            <person name="Han C."/>
            <person name="Land M."/>
            <person name="Hauser L."/>
            <person name="Markowitz V."/>
            <person name="Cheng J.-F."/>
            <person name="Hugenholtz P."/>
            <person name="Woyke T."/>
            <person name="Wu D."/>
            <person name="Gronow S."/>
            <person name="Wellnitz S."/>
            <person name="Brambilla E."/>
            <person name="Klenk H.-P."/>
            <person name="Eisen J.A."/>
        </authorList>
    </citation>
    <scope>NUCLEOTIDE SEQUENCE [LARGE SCALE GENOMIC DNA]</scope>
    <source>
        <strain evidence="2">ATCC BAA-1111 / DSM 21527 / NCTC 11395 / H</strain>
    </source>
</reference>
<name>I4B9C2_TURPD</name>
<dbReference type="PANTHER" id="PTHR37804">
    <property type="entry name" value="CDAA REGULATORY PROTEIN CDAR"/>
    <property type="match status" value="1"/>
</dbReference>
<gene>
    <name evidence="1" type="ordered locus">Turpa_3240</name>
</gene>
<sequence>MIRRILYYIFIEDYVAKIVCFVIGCGLWFYVEVARVTQTSLNIPVEYIKKPANLYLKQGQARFVKITVRGRDEFLKFSTTGIKAEVNLANARGGDANYPLIFDARQLPERVEVASKPDTLTVGLEAGASKVVPVKVVTSGNPDAAFKLQKAGANPQQIEIDGPEAVVSSLQALDTEAVDIEGASKTITRKINLRIPDQVSTDKVRSVNVRIDFVPKTYSEEQQFDQISVRVQNLDAALNAALSDQTVQVQVQGESAAVKKLKPSDIYIYVNAEDTRYNSRTGSILPYANESGVPVKGRILNGSRKVQILSITPDRVNIRFSVKPEYAKKDP</sequence>
<proteinExistence type="predicted"/>
<dbReference type="Gene3D" id="2.170.120.30">
    <property type="match status" value="2"/>
</dbReference>
<dbReference type="STRING" id="869212.Turpa_3240"/>
<organism evidence="1 2">
    <name type="scientific">Turneriella parva (strain ATCC BAA-1111 / DSM 21527 / NCTC 11395 / H)</name>
    <name type="common">Leptospira parva</name>
    <dbReference type="NCBI Taxonomy" id="869212"/>
    <lineage>
        <taxon>Bacteria</taxon>
        <taxon>Pseudomonadati</taxon>
        <taxon>Spirochaetota</taxon>
        <taxon>Spirochaetia</taxon>
        <taxon>Leptospirales</taxon>
        <taxon>Leptospiraceae</taxon>
        <taxon>Turneriella</taxon>
    </lineage>
</organism>
<evidence type="ECO:0000313" key="1">
    <source>
        <dbReference type="EMBL" id="AFM13879.1"/>
    </source>
</evidence>
<dbReference type="PANTHER" id="PTHR37804:SF1">
    <property type="entry name" value="CDAA REGULATORY PROTEIN CDAR"/>
    <property type="match status" value="1"/>
</dbReference>
<dbReference type="InterPro" id="IPR012505">
    <property type="entry name" value="YbbR"/>
</dbReference>
<dbReference type="AlphaFoldDB" id="I4B9C2"/>
<dbReference type="Proteomes" id="UP000006048">
    <property type="component" value="Chromosome"/>
</dbReference>
<dbReference type="InterPro" id="IPR053154">
    <property type="entry name" value="c-di-AMP_regulator"/>
</dbReference>
<accession>I4B9C2</accession>
<protein>
    <submittedName>
        <fullName evidence="1">YbbR family protein</fullName>
    </submittedName>
</protein>
<dbReference type="KEGG" id="tpx:Turpa_3240"/>
<evidence type="ECO:0000313" key="2">
    <source>
        <dbReference type="Proteomes" id="UP000006048"/>
    </source>
</evidence>
<dbReference type="Gene3D" id="2.170.120.40">
    <property type="entry name" value="YbbR-like domain"/>
    <property type="match status" value="1"/>
</dbReference>
<dbReference type="EMBL" id="CP002959">
    <property type="protein sequence ID" value="AFM13879.1"/>
    <property type="molecule type" value="Genomic_DNA"/>
</dbReference>
<dbReference type="HOGENOM" id="CLU_839218_0_0_12"/>
<keyword evidence="2" id="KW-1185">Reference proteome</keyword>
<dbReference type="OrthoDB" id="1115707at2"/>
<dbReference type="Pfam" id="PF07949">
    <property type="entry name" value="YbbR"/>
    <property type="match status" value="1"/>
</dbReference>